<dbReference type="InterPro" id="IPR022742">
    <property type="entry name" value="Hydrolase_4"/>
</dbReference>
<evidence type="ECO:0000256" key="1">
    <source>
        <dbReference type="SAM" id="SignalP"/>
    </source>
</evidence>
<evidence type="ECO:0000313" key="6">
    <source>
        <dbReference type="Proteomes" id="UP000396862"/>
    </source>
</evidence>
<feature type="domain" description="Serine aminopeptidase S33" evidence="2">
    <location>
        <begin position="75"/>
        <end position="167"/>
    </location>
</feature>
<dbReference type="InterPro" id="IPR053145">
    <property type="entry name" value="AB_hydrolase_Est10"/>
</dbReference>
<feature type="signal peptide" evidence="1">
    <location>
        <begin position="1"/>
        <end position="19"/>
    </location>
</feature>
<sequence>MKTLLLLVILTLTYTGSFAQSTANASESEMILKTSTGNIVGTLTVPQQEKPMPIVIIIPGSGPTDRNGNSPIGLHTDVYKMLAEGLAQNKIASLRYDKRGIGESKAAMPNESDIRFDTYVQDVVDWIAELKSDKRFSKIYLLGHSEGSLIGMLAAEKNKVAGYISISGPGRPMDEILREQLSNKLPPQLLSESDNILDSLKVGKTVGKFRIPCIPFFAPQFSHT</sequence>
<dbReference type="Gene3D" id="3.40.50.1820">
    <property type="entry name" value="alpha/beta hydrolase"/>
    <property type="match status" value="1"/>
</dbReference>
<dbReference type="SUPFAM" id="SSF53474">
    <property type="entry name" value="alpha/beta-Hydrolases"/>
    <property type="match status" value="1"/>
</dbReference>
<dbReference type="PANTHER" id="PTHR43265">
    <property type="entry name" value="ESTERASE ESTD"/>
    <property type="match status" value="1"/>
</dbReference>
<dbReference type="Proteomes" id="UP000396862">
    <property type="component" value="Unassembled WGS sequence"/>
</dbReference>
<keyword evidence="4" id="KW-0031">Aminopeptidase</keyword>
<name>A0A2P8C6K8_9BACT</name>
<dbReference type="EMBL" id="BLAU01000001">
    <property type="protein sequence ID" value="GET22106.1"/>
    <property type="molecule type" value="Genomic_DNA"/>
</dbReference>
<keyword evidence="1" id="KW-0732">Signal</keyword>
<evidence type="ECO:0000313" key="3">
    <source>
        <dbReference type="EMBL" id="GET22106.1"/>
    </source>
</evidence>
<reference evidence="3 6" key="2">
    <citation type="submission" date="2019-10" db="EMBL/GenBank/DDBJ databases">
        <title>Prolixibacter strains distinguished by the presence of nitrate reductase genes were adept at nitrate-dependent anaerobic corrosion of metallic iron and carbon steel.</title>
        <authorList>
            <person name="Iino T."/>
            <person name="Shono N."/>
            <person name="Ito K."/>
            <person name="Nakamura R."/>
            <person name="Sueoka K."/>
            <person name="Harayama S."/>
            <person name="Ohkuma M."/>
        </authorList>
    </citation>
    <scope>NUCLEOTIDE SEQUENCE [LARGE SCALE GENOMIC DNA]</scope>
    <source>
        <strain evidence="3 6">MIC1-1</strain>
    </source>
</reference>
<organism evidence="4 5">
    <name type="scientific">Prolixibacter denitrificans</name>
    <dbReference type="NCBI Taxonomy" id="1541063"/>
    <lineage>
        <taxon>Bacteria</taxon>
        <taxon>Pseudomonadati</taxon>
        <taxon>Bacteroidota</taxon>
        <taxon>Bacteroidia</taxon>
        <taxon>Marinilabiliales</taxon>
        <taxon>Prolixibacteraceae</taxon>
        <taxon>Prolixibacter</taxon>
    </lineage>
</organism>
<evidence type="ECO:0000313" key="4">
    <source>
        <dbReference type="EMBL" id="PSK80599.1"/>
    </source>
</evidence>
<dbReference type="InterPro" id="IPR029058">
    <property type="entry name" value="AB_hydrolase_fold"/>
</dbReference>
<protein>
    <submittedName>
        <fullName evidence="4">Serine aminopeptidase S33 family</fullName>
    </submittedName>
</protein>
<dbReference type="RefSeq" id="WP_211297909.1">
    <property type="nucleotide sequence ID" value="NZ_BLAU01000001.1"/>
</dbReference>
<dbReference type="Pfam" id="PF12146">
    <property type="entry name" value="Hydrolase_4"/>
    <property type="match status" value="1"/>
</dbReference>
<keyword evidence="6" id="KW-1185">Reference proteome</keyword>
<keyword evidence="4" id="KW-0378">Hydrolase</keyword>
<dbReference type="AlphaFoldDB" id="A0A2P8C6K8"/>
<comment type="caution">
    <text evidence="4">The sequence shown here is derived from an EMBL/GenBank/DDBJ whole genome shotgun (WGS) entry which is preliminary data.</text>
</comment>
<feature type="chain" id="PRO_5015153338" evidence="1">
    <location>
        <begin position="20"/>
        <end position="224"/>
    </location>
</feature>
<dbReference type="GO" id="GO:0004177">
    <property type="term" value="F:aminopeptidase activity"/>
    <property type="evidence" value="ECO:0007669"/>
    <property type="project" value="UniProtKB-KW"/>
</dbReference>
<proteinExistence type="predicted"/>
<gene>
    <name evidence="4" type="ORF">CLV93_11436</name>
    <name evidence="3" type="ORF">JCM18694_23520</name>
</gene>
<evidence type="ECO:0000259" key="2">
    <source>
        <dbReference type="Pfam" id="PF12146"/>
    </source>
</evidence>
<dbReference type="EMBL" id="PYGC01000014">
    <property type="protein sequence ID" value="PSK80599.1"/>
    <property type="molecule type" value="Genomic_DNA"/>
</dbReference>
<keyword evidence="4" id="KW-0645">Protease</keyword>
<accession>A0A2P8C6K8</accession>
<dbReference type="PANTHER" id="PTHR43265:SF1">
    <property type="entry name" value="ESTERASE ESTD"/>
    <property type="match status" value="1"/>
</dbReference>
<dbReference type="GO" id="GO:0052689">
    <property type="term" value="F:carboxylic ester hydrolase activity"/>
    <property type="evidence" value="ECO:0007669"/>
    <property type="project" value="TreeGrafter"/>
</dbReference>
<evidence type="ECO:0000313" key="5">
    <source>
        <dbReference type="Proteomes" id="UP000240621"/>
    </source>
</evidence>
<reference evidence="4 5" key="1">
    <citation type="submission" date="2018-03" db="EMBL/GenBank/DDBJ databases">
        <title>Genomic Encyclopedia of Archaeal and Bacterial Type Strains, Phase II (KMG-II): from individual species to whole genera.</title>
        <authorList>
            <person name="Goeker M."/>
        </authorList>
    </citation>
    <scope>NUCLEOTIDE SEQUENCE [LARGE SCALE GENOMIC DNA]</scope>
    <source>
        <strain evidence="4 5">DSM 27267</strain>
    </source>
</reference>
<dbReference type="Proteomes" id="UP000240621">
    <property type="component" value="Unassembled WGS sequence"/>
</dbReference>